<evidence type="ECO:0000313" key="3">
    <source>
        <dbReference type="Proteomes" id="UP000292974"/>
    </source>
</evidence>
<accession>A0A7M3DQ43</accession>
<dbReference type="EMBL" id="SIOP01000001">
    <property type="protein sequence ID" value="TAY50793.1"/>
    <property type="molecule type" value="Genomic_DNA"/>
</dbReference>
<feature type="region of interest" description="Disordered" evidence="1">
    <location>
        <begin position="27"/>
        <end position="73"/>
    </location>
</feature>
<feature type="compositionally biased region" description="Gly residues" evidence="1">
    <location>
        <begin position="44"/>
        <end position="73"/>
    </location>
</feature>
<protein>
    <submittedName>
        <fullName evidence="2">Uncharacterized protein</fullName>
    </submittedName>
</protein>
<dbReference type="Proteomes" id="UP000292974">
    <property type="component" value="Unassembled WGS sequence"/>
</dbReference>
<evidence type="ECO:0000313" key="2">
    <source>
        <dbReference type="EMBL" id="TAY50793.1"/>
    </source>
</evidence>
<sequence>METFLVVTVLVGGLALILALIARAERGAATQTTANTKRRWGNSEGSGDGGAGWFDTSGDGGCDGGGGDGGGGD</sequence>
<organism evidence="2 3">
    <name type="scientific">Rhizobium leguminosarum</name>
    <dbReference type="NCBI Taxonomy" id="384"/>
    <lineage>
        <taxon>Bacteria</taxon>
        <taxon>Pseudomonadati</taxon>
        <taxon>Pseudomonadota</taxon>
        <taxon>Alphaproteobacteria</taxon>
        <taxon>Hyphomicrobiales</taxon>
        <taxon>Rhizobiaceae</taxon>
        <taxon>Rhizobium/Agrobacterium group</taxon>
        <taxon>Rhizobium</taxon>
    </lineage>
</organism>
<proteinExistence type="predicted"/>
<gene>
    <name evidence="2" type="ORF">ELH90_03240</name>
</gene>
<reference evidence="2 3" key="1">
    <citation type="submission" date="2019-02" db="EMBL/GenBank/DDBJ databases">
        <title>The genomic architecture of introgression among sibling species of bacteria.</title>
        <authorList>
            <person name="Cavassim M.I.A."/>
            <person name="Moeskjaer S."/>
            <person name="Moslemi C."/>
            <person name="Fields B."/>
            <person name="Bachmann A."/>
            <person name="Vilhjalmsson B."/>
            <person name="Schierup M.H."/>
            <person name="Young J.P.W."/>
            <person name="Andersen S.U."/>
        </authorList>
    </citation>
    <scope>NUCLEOTIDE SEQUENCE [LARGE SCALE GENOMIC DNA]</scope>
    <source>
        <strain evidence="2 3">SM135B</strain>
    </source>
</reference>
<dbReference type="RefSeq" id="WP_130715740.1">
    <property type="nucleotide sequence ID" value="NZ_SIOP01000001.1"/>
</dbReference>
<dbReference type="AlphaFoldDB" id="A0A7M3DQ43"/>
<name>A0A7M3DQ43_RHILE</name>
<evidence type="ECO:0000256" key="1">
    <source>
        <dbReference type="SAM" id="MobiDB-lite"/>
    </source>
</evidence>
<comment type="caution">
    <text evidence="2">The sequence shown here is derived from an EMBL/GenBank/DDBJ whole genome shotgun (WGS) entry which is preliminary data.</text>
</comment>